<dbReference type="Gramene" id="KFK33545">
    <property type="protein sequence ID" value="KFK33545"/>
    <property type="gene ID" value="AALP_AA5G027400"/>
</dbReference>
<dbReference type="Gene3D" id="3.80.10.10">
    <property type="entry name" value="Ribonuclease Inhibitor"/>
    <property type="match status" value="1"/>
</dbReference>
<dbReference type="InterPro" id="IPR001810">
    <property type="entry name" value="F-box_dom"/>
</dbReference>
<dbReference type="Pfam" id="PF12937">
    <property type="entry name" value="F-box-like"/>
    <property type="match status" value="1"/>
</dbReference>
<dbReference type="AlphaFoldDB" id="A0A087GUJ3"/>
<organism evidence="2 3">
    <name type="scientific">Arabis alpina</name>
    <name type="common">Alpine rock-cress</name>
    <dbReference type="NCBI Taxonomy" id="50452"/>
    <lineage>
        <taxon>Eukaryota</taxon>
        <taxon>Viridiplantae</taxon>
        <taxon>Streptophyta</taxon>
        <taxon>Embryophyta</taxon>
        <taxon>Tracheophyta</taxon>
        <taxon>Spermatophyta</taxon>
        <taxon>Magnoliopsida</taxon>
        <taxon>eudicotyledons</taxon>
        <taxon>Gunneridae</taxon>
        <taxon>Pentapetalae</taxon>
        <taxon>rosids</taxon>
        <taxon>malvids</taxon>
        <taxon>Brassicales</taxon>
        <taxon>Brassicaceae</taxon>
        <taxon>Arabideae</taxon>
        <taxon>Arabis</taxon>
    </lineage>
</organism>
<dbReference type="Proteomes" id="UP000029120">
    <property type="component" value="Chromosome 5"/>
</dbReference>
<dbReference type="EMBL" id="CM002873">
    <property type="protein sequence ID" value="KFK33545.1"/>
    <property type="molecule type" value="Genomic_DNA"/>
</dbReference>
<reference evidence="3" key="1">
    <citation type="journal article" date="2015" name="Nat. Plants">
        <title>Genome expansion of Arabis alpina linked with retrotransposition and reduced symmetric DNA methylation.</title>
        <authorList>
            <person name="Willing E.M."/>
            <person name="Rawat V."/>
            <person name="Mandakova T."/>
            <person name="Maumus F."/>
            <person name="James G.V."/>
            <person name="Nordstroem K.J."/>
            <person name="Becker C."/>
            <person name="Warthmann N."/>
            <person name="Chica C."/>
            <person name="Szarzynska B."/>
            <person name="Zytnicki M."/>
            <person name="Albani M.C."/>
            <person name="Kiefer C."/>
            <person name="Bergonzi S."/>
            <person name="Castaings L."/>
            <person name="Mateos J.L."/>
            <person name="Berns M.C."/>
            <person name="Bujdoso N."/>
            <person name="Piofczyk T."/>
            <person name="de Lorenzo L."/>
            <person name="Barrero-Sicilia C."/>
            <person name="Mateos I."/>
            <person name="Piednoel M."/>
            <person name="Hagmann J."/>
            <person name="Chen-Min-Tao R."/>
            <person name="Iglesias-Fernandez R."/>
            <person name="Schuster S.C."/>
            <person name="Alonso-Blanco C."/>
            <person name="Roudier F."/>
            <person name="Carbonero P."/>
            <person name="Paz-Ares J."/>
            <person name="Davis S.J."/>
            <person name="Pecinka A."/>
            <person name="Quesneville H."/>
            <person name="Colot V."/>
            <person name="Lysak M.A."/>
            <person name="Weigel D."/>
            <person name="Coupland G."/>
            <person name="Schneeberger K."/>
        </authorList>
    </citation>
    <scope>NUCLEOTIDE SEQUENCE [LARGE SCALE GENOMIC DNA]</scope>
    <source>
        <strain evidence="3">cv. Pajares</strain>
    </source>
</reference>
<dbReference type="eggNOG" id="ENOG502QRGM">
    <property type="taxonomic scope" value="Eukaryota"/>
</dbReference>
<protein>
    <recommendedName>
        <fullName evidence="1">F-box domain-containing protein</fullName>
    </recommendedName>
</protein>
<dbReference type="InterPro" id="IPR032675">
    <property type="entry name" value="LRR_dom_sf"/>
</dbReference>
<gene>
    <name evidence="2" type="ordered locus">AALP_Aa5g027400</name>
</gene>
<dbReference type="InterPro" id="IPR050648">
    <property type="entry name" value="F-box_LRR-repeat"/>
</dbReference>
<dbReference type="PANTHER" id="PTHR13382:SF22">
    <property type="entry name" value="F-BOX PROTEIN SKIP14"/>
    <property type="match status" value="1"/>
</dbReference>
<keyword evidence="3" id="KW-1185">Reference proteome</keyword>
<dbReference type="InterPro" id="IPR036047">
    <property type="entry name" value="F-box-like_dom_sf"/>
</dbReference>
<dbReference type="GO" id="GO:0005634">
    <property type="term" value="C:nucleus"/>
    <property type="evidence" value="ECO:0007669"/>
    <property type="project" value="EnsemblPlants"/>
</dbReference>
<dbReference type="GO" id="GO:0005829">
    <property type="term" value="C:cytosol"/>
    <property type="evidence" value="ECO:0007669"/>
    <property type="project" value="EnsemblPlants"/>
</dbReference>
<sequence length="424" mass="47272">MALNYSHRHKVLPMKIAHGYRVDERKPWCSSSIEKGDSCSGSVDILDILPSDPFGMDINNTFTAITGWLEDLEVDYNQFGRDEIGIGDGNQQLFAGLSFIWNNAMRFQEFPESSSGYSNGFESLYGFGGAFDGHHGAFVSTSSVDEDTRNGGEVGGSSDCCTSEREGTNVHPAFGFCLYQLGVKDLLSVSMVCKSLHTTVRDDSLLWKHIHICQPMNEKITDEALLHLSERAQGTMQCLRLVDCSRITDDGLRRVLERNPQVVKLSVPGCTRITIDGVLSILRDLKSTGKLQVKHLGIGGLFGVTKDYFDELFDLLDMDNGVEQNSQKPRFYHRGDSCVSCDDDRVLDIEMCPKCQNSRLVYDCPAEDCKGKKEEGSEECRACSLCIQRCFQCGRCINDSEYEETFCLEFLCSDCSTPTPKLTL</sequence>
<dbReference type="GO" id="GO:0009788">
    <property type="term" value="P:negative regulation of abscisic acid-activated signaling pathway"/>
    <property type="evidence" value="ECO:0007669"/>
    <property type="project" value="EnsemblPlants"/>
</dbReference>
<evidence type="ECO:0000313" key="3">
    <source>
        <dbReference type="Proteomes" id="UP000029120"/>
    </source>
</evidence>
<dbReference type="OrthoDB" id="10044893at2759"/>
<dbReference type="PANTHER" id="PTHR13382">
    <property type="entry name" value="MITOCHONDRIAL ATP SYNTHASE COUPLING FACTOR B"/>
    <property type="match status" value="1"/>
</dbReference>
<dbReference type="SUPFAM" id="SSF81383">
    <property type="entry name" value="F-box domain"/>
    <property type="match status" value="1"/>
</dbReference>
<proteinExistence type="predicted"/>
<evidence type="ECO:0000313" key="2">
    <source>
        <dbReference type="EMBL" id="KFK33545.1"/>
    </source>
</evidence>
<accession>A0A087GUJ3</accession>
<name>A0A087GUJ3_ARAAL</name>
<dbReference type="OMA" id="GFGRPWH"/>
<evidence type="ECO:0000259" key="1">
    <source>
        <dbReference type="Pfam" id="PF12937"/>
    </source>
</evidence>
<feature type="domain" description="F-box" evidence="1">
    <location>
        <begin position="181"/>
        <end position="212"/>
    </location>
</feature>